<keyword evidence="1" id="KW-0732">Signal</keyword>
<dbReference type="PATRIC" id="fig|1359193.3.peg.1389"/>
<feature type="chain" id="PRO_5002465470" evidence="1">
    <location>
        <begin position="20"/>
        <end position="194"/>
    </location>
</feature>
<protein>
    <submittedName>
        <fullName evidence="2">Toluene tolerance, Ttg2 family protein</fullName>
    </submittedName>
</protein>
<sequence length="194" mass="21758">MQKIINSLFLLIFTFSSYADDNAPAGLKDYVTNLVNEASTTLNNPNLSQDAKVAKARELMHNNLDFDWMARYTLGRNGVQTLSKEQIAKFTEVYSKYVTKAYTDLIKDYKGEKPQVTGVHVLSPKDSMVSMNINNKGQDIKVEYLVHKMENGKFKVSDVITEGVSLIGAQQQDFTSTLKDQGFDALVQSLQSRS</sequence>
<keyword evidence="3" id="KW-1185">Reference proteome</keyword>
<dbReference type="InterPro" id="IPR008869">
    <property type="entry name" value="MlaC/ttg2D"/>
</dbReference>
<dbReference type="PANTHER" id="PTHR36573">
    <property type="entry name" value="INTERMEMBRANE PHOSPHOLIPID TRANSPORT SYSTEM BINDING PROTEIN MLAC"/>
    <property type="match status" value="1"/>
</dbReference>
<dbReference type="RefSeq" id="WP_045799125.1">
    <property type="nucleotide sequence ID" value="NZ_LAOI01000001.1"/>
</dbReference>
<reference evidence="2 3" key="1">
    <citation type="submission" date="2015-02" db="EMBL/GenBank/DDBJ databases">
        <title>Genome Sequencing of Rickettsiales.</title>
        <authorList>
            <person name="Daugherty S.C."/>
            <person name="Su Q."/>
            <person name="Abolude K."/>
            <person name="Beier-Sexton M."/>
            <person name="Carlyon J.A."/>
            <person name="Carter R."/>
            <person name="Day N.P."/>
            <person name="Dumler S.J."/>
            <person name="Dyachenko V."/>
            <person name="Godinez A."/>
            <person name="Kurtti T.J."/>
            <person name="Lichay M."/>
            <person name="Mullins K.E."/>
            <person name="Ott S."/>
            <person name="Pappas-Brown V."/>
            <person name="Paris D.H."/>
            <person name="Patel P."/>
            <person name="Richards A.L."/>
            <person name="Sadzewicz L."/>
            <person name="Sears K."/>
            <person name="Seidman D."/>
            <person name="Sengamalay N."/>
            <person name="Stenos J."/>
            <person name="Tallon L.J."/>
            <person name="Vincent G."/>
            <person name="Fraser C.M."/>
            <person name="Munderloh U."/>
            <person name="Dunning-Hotopp J.C."/>
        </authorList>
    </citation>
    <scope>NUCLEOTIDE SEQUENCE [LARGE SCALE GENOMIC DNA]</scope>
    <source>
        <strain evidence="2 3">RML An4</strain>
    </source>
</reference>
<dbReference type="EMBL" id="LAOI01000001">
    <property type="protein sequence ID" value="KJV90427.1"/>
    <property type="molecule type" value="Genomic_DNA"/>
</dbReference>
<organism evidence="2 3">
    <name type="scientific">Rickettsia bellii str. RML An4</name>
    <dbReference type="NCBI Taxonomy" id="1359193"/>
    <lineage>
        <taxon>Bacteria</taxon>
        <taxon>Pseudomonadati</taxon>
        <taxon>Pseudomonadota</taxon>
        <taxon>Alphaproteobacteria</taxon>
        <taxon>Rickettsiales</taxon>
        <taxon>Rickettsiaceae</taxon>
        <taxon>Rickettsieae</taxon>
        <taxon>Rickettsia</taxon>
        <taxon>belli group</taxon>
    </lineage>
</organism>
<evidence type="ECO:0000313" key="3">
    <source>
        <dbReference type="Proteomes" id="UP000033661"/>
    </source>
</evidence>
<dbReference type="Proteomes" id="UP000033661">
    <property type="component" value="Unassembled WGS sequence"/>
</dbReference>
<dbReference type="PANTHER" id="PTHR36573:SF1">
    <property type="entry name" value="INTERMEMBRANE PHOSPHOLIPID TRANSPORT SYSTEM BINDING PROTEIN MLAC"/>
    <property type="match status" value="1"/>
</dbReference>
<dbReference type="AlphaFoldDB" id="A0A0F3QDR3"/>
<comment type="caution">
    <text evidence="2">The sequence shown here is derived from an EMBL/GenBank/DDBJ whole genome shotgun (WGS) entry which is preliminary data.</text>
</comment>
<name>A0A0F3QDR3_RICBE</name>
<dbReference type="Gene3D" id="3.10.450.710">
    <property type="entry name" value="Tgt2/MlaC"/>
    <property type="match status" value="1"/>
</dbReference>
<accession>A0A0F3QDR3</accession>
<feature type="signal peptide" evidence="1">
    <location>
        <begin position="1"/>
        <end position="19"/>
    </location>
</feature>
<evidence type="ECO:0000256" key="1">
    <source>
        <dbReference type="SAM" id="SignalP"/>
    </source>
</evidence>
<evidence type="ECO:0000313" key="2">
    <source>
        <dbReference type="EMBL" id="KJV90427.1"/>
    </source>
</evidence>
<dbReference type="InterPro" id="IPR042245">
    <property type="entry name" value="Tgt2/MlaC_sf"/>
</dbReference>
<dbReference type="Pfam" id="PF05494">
    <property type="entry name" value="MlaC"/>
    <property type="match status" value="1"/>
</dbReference>
<gene>
    <name evidence="2" type="ORF">RBEAN4_1430</name>
</gene>
<proteinExistence type="predicted"/>